<protein>
    <submittedName>
        <fullName evidence="2">Uncharacterized protein</fullName>
    </submittedName>
</protein>
<name>A0A0Q0AP42_PSESX</name>
<dbReference type="Proteomes" id="UP000050384">
    <property type="component" value="Unassembled WGS sequence"/>
</dbReference>
<reference evidence="2 3" key="1">
    <citation type="submission" date="2015-09" db="EMBL/GenBank/DDBJ databases">
        <title>Genome announcement of multiple Pseudomonas syringae strains.</title>
        <authorList>
            <person name="Thakur S."/>
            <person name="Wang P.W."/>
            <person name="Gong Y."/>
            <person name="Weir B.S."/>
            <person name="Guttman D.S."/>
        </authorList>
    </citation>
    <scope>NUCLEOTIDE SEQUENCE [LARGE SCALE GENOMIC DNA]</scope>
    <source>
        <strain evidence="2 3">ICMP16929</strain>
    </source>
</reference>
<accession>A0A0Q0AP42</accession>
<dbReference type="EMBL" id="LJRI01001006">
    <property type="protein sequence ID" value="KPY79698.1"/>
    <property type="molecule type" value="Genomic_DNA"/>
</dbReference>
<organism evidence="2 3">
    <name type="scientific">Pseudomonas syringae pv. spinaceae</name>
    <dbReference type="NCBI Taxonomy" id="264459"/>
    <lineage>
        <taxon>Bacteria</taxon>
        <taxon>Pseudomonadati</taxon>
        <taxon>Pseudomonadota</taxon>
        <taxon>Gammaproteobacteria</taxon>
        <taxon>Pseudomonadales</taxon>
        <taxon>Pseudomonadaceae</taxon>
        <taxon>Pseudomonas</taxon>
        <taxon>Pseudomonas syringae</taxon>
    </lineage>
</organism>
<feature type="region of interest" description="Disordered" evidence="1">
    <location>
        <begin position="28"/>
        <end position="56"/>
    </location>
</feature>
<evidence type="ECO:0000256" key="1">
    <source>
        <dbReference type="SAM" id="MobiDB-lite"/>
    </source>
</evidence>
<evidence type="ECO:0000313" key="2">
    <source>
        <dbReference type="EMBL" id="KPY79698.1"/>
    </source>
</evidence>
<dbReference type="AlphaFoldDB" id="A0A0Q0AP42"/>
<proteinExistence type="predicted"/>
<sequence length="339" mass="38234">MRSDGQTLGQIALTVSDIAHRTAHLVQRLHKHADQQAQQQNDHHHHNDHCRDGRGAELGEHSVGRILLQHQRHVPVGGHHALNRRERDDLGLFARIDFSHARGDFRCVYRVGSIDVLEHQLAVRMHQNLAFGADQKRITVTIEVQRVDDFGNAVQRDVSTGDTGKLVLNLDRRGNGHDQFAGRRCNIRFGNDGARRILCGLVPAPCTRVVICRAITGRHRKHHAFGAAKITELEVVAVRWQANGTLQLRQLLAVHGDLLGHRLQQLNAAFQPCLNVLRGQCTQLLQLRLDTGFERLTLSIVIDDNKYVERNNHDKRGGQKDFLAEAQIFHSANFHGKNQ</sequence>
<comment type="caution">
    <text evidence="2">The sequence shown here is derived from an EMBL/GenBank/DDBJ whole genome shotgun (WGS) entry which is preliminary data.</text>
</comment>
<evidence type="ECO:0000313" key="3">
    <source>
        <dbReference type="Proteomes" id="UP000050384"/>
    </source>
</evidence>
<gene>
    <name evidence="2" type="ORF">ALO94_05599</name>
</gene>